<dbReference type="CDD" id="cd11599">
    <property type="entry name" value="HDAC_classII_2"/>
    <property type="match status" value="1"/>
</dbReference>
<keyword evidence="3" id="KW-0378">Hydrolase</keyword>
<evidence type="ECO:0000256" key="1">
    <source>
        <dbReference type="ARBA" id="ARBA00005947"/>
    </source>
</evidence>
<dbReference type="InterPro" id="IPR000286">
    <property type="entry name" value="HDACs"/>
</dbReference>
<name>A0A1A8T8F6_9GAMM</name>
<accession>A0A1A8T8F6</accession>
<gene>
    <name evidence="3" type="primary">hdaH</name>
    <name evidence="3" type="ORF">MSP8886_00890</name>
</gene>
<dbReference type="EC" id="3.5.1.-" evidence="3"/>
<dbReference type="GO" id="GO:0016787">
    <property type="term" value="F:hydrolase activity"/>
    <property type="evidence" value="ECO:0007669"/>
    <property type="project" value="UniProtKB-KW"/>
</dbReference>
<dbReference type="Proteomes" id="UP000092544">
    <property type="component" value="Unassembled WGS sequence"/>
</dbReference>
<dbReference type="STRING" id="1792290.MSP8886_00890"/>
<evidence type="ECO:0000313" key="4">
    <source>
        <dbReference type="Proteomes" id="UP000092544"/>
    </source>
</evidence>
<evidence type="ECO:0000259" key="2">
    <source>
        <dbReference type="Pfam" id="PF00850"/>
    </source>
</evidence>
<dbReference type="Pfam" id="PF00850">
    <property type="entry name" value="Hist_deacetyl"/>
    <property type="match status" value="1"/>
</dbReference>
<dbReference type="SUPFAM" id="SSF52768">
    <property type="entry name" value="Arginase/deacetylase"/>
    <property type="match status" value="1"/>
</dbReference>
<comment type="similarity">
    <text evidence="1">Belongs to the histone deacetylase family.</text>
</comment>
<dbReference type="Gene3D" id="3.40.800.20">
    <property type="entry name" value="Histone deacetylase domain"/>
    <property type="match status" value="1"/>
</dbReference>
<dbReference type="InterPro" id="IPR023801">
    <property type="entry name" value="His_deacetylse_dom"/>
</dbReference>
<protein>
    <submittedName>
        <fullName evidence="3">Histone deacetylase-like amidohydrolase</fullName>
        <ecNumber evidence="3">3.5.1.-</ecNumber>
    </submittedName>
</protein>
<dbReference type="GO" id="GO:0004407">
    <property type="term" value="F:histone deacetylase activity"/>
    <property type="evidence" value="ECO:0007669"/>
    <property type="project" value="TreeGrafter"/>
</dbReference>
<dbReference type="InterPro" id="IPR023696">
    <property type="entry name" value="Ureohydrolase_dom_sf"/>
</dbReference>
<dbReference type="PANTHER" id="PTHR10625:SF10">
    <property type="entry name" value="HISTONE DEACETYLASE HDAC1"/>
    <property type="match status" value="1"/>
</dbReference>
<proteinExistence type="inferred from homology"/>
<dbReference type="OrthoDB" id="9808367at2"/>
<reference evidence="3 4" key="1">
    <citation type="submission" date="2016-06" db="EMBL/GenBank/DDBJ databases">
        <authorList>
            <person name="Kjaerup R.B."/>
            <person name="Dalgaard T.S."/>
            <person name="Juul-Madsen H.R."/>
        </authorList>
    </citation>
    <scope>NUCLEOTIDE SEQUENCE [LARGE SCALE GENOMIC DNA]</scope>
    <source>
        <strain evidence="3 4">CECT 8886</strain>
    </source>
</reference>
<evidence type="ECO:0000313" key="3">
    <source>
        <dbReference type="EMBL" id="SBS27577.1"/>
    </source>
</evidence>
<organism evidence="3 4">
    <name type="scientific">Marinomonas spartinae</name>
    <dbReference type="NCBI Taxonomy" id="1792290"/>
    <lineage>
        <taxon>Bacteria</taxon>
        <taxon>Pseudomonadati</taxon>
        <taxon>Pseudomonadota</taxon>
        <taxon>Gammaproteobacteria</taxon>
        <taxon>Oceanospirillales</taxon>
        <taxon>Oceanospirillaceae</taxon>
        <taxon>Marinomonas</taxon>
    </lineage>
</organism>
<dbReference type="InterPro" id="IPR037138">
    <property type="entry name" value="His_deacetylse_dom_sf"/>
</dbReference>
<keyword evidence="4" id="KW-1185">Reference proteome</keyword>
<dbReference type="AlphaFoldDB" id="A0A1A8T8F6"/>
<dbReference type="GO" id="GO:0040029">
    <property type="term" value="P:epigenetic regulation of gene expression"/>
    <property type="evidence" value="ECO:0007669"/>
    <property type="project" value="TreeGrafter"/>
</dbReference>
<dbReference type="PANTHER" id="PTHR10625">
    <property type="entry name" value="HISTONE DEACETYLASE HDAC1-RELATED"/>
    <property type="match status" value="1"/>
</dbReference>
<dbReference type="PRINTS" id="PR01270">
    <property type="entry name" value="HDASUPER"/>
</dbReference>
<feature type="domain" description="Histone deacetylase" evidence="2">
    <location>
        <begin position="20"/>
        <end position="302"/>
    </location>
</feature>
<dbReference type="EMBL" id="FLOB01000002">
    <property type="protein sequence ID" value="SBS27577.1"/>
    <property type="molecule type" value="Genomic_DNA"/>
</dbReference>
<sequence length="307" mass="34171">MTTAYLTHYHCDKHHMGDEHPESPMRLAAIQDRLIAGQLLDFLRWIEAKPATLEQIIAAHDMDYVNAIFAKAPKEGSVELEPETLMMPHTLEAATHAAGALVQAVDLVMGGEMNNAFCSVRPPGHHAEHDRAMGFCFFNNIAVGAKHALDKHALSRVAIVDFDVHHGNGTEQIFSGDDRVLYASSYQHPFYPYSDPGDSHDNILHMPLEAGSTGEVFRQMYTEQLFPALEVFQPELIMISAGFDAHKADPMGQLRLDDSDYTWVTDQLMAVADRHCQGRIVSVLEGGYNLDSLGRAAYCHIRRLMGM</sequence>
<dbReference type="RefSeq" id="WP_067013165.1">
    <property type="nucleotide sequence ID" value="NZ_FLOB01000002.1"/>
</dbReference>